<dbReference type="InterPro" id="IPR013122">
    <property type="entry name" value="PKD1_2_channel"/>
</dbReference>
<dbReference type="InterPro" id="IPR049134">
    <property type="entry name" value="MCLN_ECD"/>
</dbReference>
<dbReference type="Pfam" id="PF08016">
    <property type="entry name" value="PKD_channel"/>
    <property type="match status" value="1"/>
</dbReference>
<keyword evidence="6" id="KW-0967">Endosome</keyword>
<dbReference type="GO" id="GO:0072345">
    <property type="term" value="F:NAADP-sensitive calcium-release channel activity"/>
    <property type="evidence" value="ECO:0007669"/>
    <property type="project" value="TreeGrafter"/>
</dbReference>
<keyword evidence="11" id="KW-0407">Ion channel</keyword>
<proteinExistence type="predicted"/>
<evidence type="ECO:0000256" key="10">
    <source>
        <dbReference type="ARBA" id="ARBA00023157"/>
    </source>
</evidence>
<keyword evidence="9 13" id="KW-0472">Membrane</keyword>
<evidence type="ECO:0000256" key="9">
    <source>
        <dbReference type="ARBA" id="ARBA00023136"/>
    </source>
</evidence>
<dbReference type="Gene3D" id="1.10.287.70">
    <property type="match status" value="1"/>
</dbReference>
<feature type="transmembrane region" description="Helical" evidence="13">
    <location>
        <begin position="316"/>
        <end position="338"/>
    </location>
</feature>
<gene>
    <name evidence="16" type="primary">107363391</name>
</gene>
<keyword evidence="4" id="KW-1003">Cell membrane</keyword>
<evidence type="ECO:0000256" key="8">
    <source>
        <dbReference type="ARBA" id="ARBA00023065"/>
    </source>
</evidence>
<evidence type="ECO:0000256" key="11">
    <source>
        <dbReference type="ARBA" id="ARBA00023303"/>
    </source>
</evidence>
<keyword evidence="7 13" id="KW-1133">Transmembrane helix</keyword>
<evidence type="ECO:0000256" key="4">
    <source>
        <dbReference type="ARBA" id="ARBA00022475"/>
    </source>
</evidence>
<dbReference type="PANTHER" id="PTHR12127">
    <property type="entry name" value="MUCOLIPIN"/>
    <property type="match status" value="1"/>
</dbReference>
<dbReference type="GO" id="GO:0005765">
    <property type="term" value="C:lysosomal membrane"/>
    <property type="evidence" value="ECO:0007669"/>
    <property type="project" value="TreeGrafter"/>
</dbReference>
<evidence type="ECO:0000256" key="13">
    <source>
        <dbReference type="SAM" id="Phobius"/>
    </source>
</evidence>
<comment type="subcellular location">
    <subcellularLocation>
        <location evidence="2">Cell membrane</location>
        <topology evidence="2">Multi-pass membrane protein</topology>
    </subcellularLocation>
    <subcellularLocation>
        <location evidence="1">Endosome membrane</location>
        <topology evidence="1">Multi-pass membrane protein</topology>
    </subcellularLocation>
</comment>
<evidence type="ECO:0000313" key="16">
    <source>
        <dbReference type="EnsemblMetazoa" id="tetur10g03920.1"/>
    </source>
</evidence>
<evidence type="ECO:0000256" key="3">
    <source>
        <dbReference type="ARBA" id="ARBA00022448"/>
    </source>
</evidence>
<dbReference type="OMA" id="ELHFKRM"/>
<keyword evidence="8" id="KW-0406">Ion transport</keyword>
<dbReference type="OrthoDB" id="263481at2759"/>
<dbReference type="AlphaFoldDB" id="T1KFP9"/>
<evidence type="ECO:0000256" key="7">
    <source>
        <dbReference type="ARBA" id="ARBA00022989"/>
    </source>
</evidence>
<protein>
    <submittedName>
        <fullName evidence="16">Uncharacterized protein</fullName>
    </submittedName>
</protein>
<evidence type="ECO:0000256" key="1">
    <source>
        <dbReference type="ARBA" id="ARBA00004337"/>
    </source>
</evidence>
<sequence length="599" mass="69135">MDDEVLIETIASTSTNVQLNNPNGDYVDYGGKVFKKADEIEGRPIKSDCDMNEINSFRRQLKYNFMNPIDKWKSKRKFPWKLLLQIIKLLVVTLQIYSFGLEISRYKTHQSNVDITLKELLLADWDPVREVLVYPPGTGPYACYTRDDLDRNINNFVKAFANVTNSSLKTFAYDSSAPDIVSPIYLEIIEFTKGEENAFNFTFNFNNEIHTTNFTIKSDYPAGDVRWDSFSIQNFLSSQQYQFNFDSLIKMKLITNLKIIYRNSLDFYNFPECYIIQISFVLDNSLHAGQVLMKLNTKSIQKQCFGNLEGKSVSTYSVMEVSTVIVMFLTSLSALLCLRSMGKGLALQRKAIVFFAKHYNIELKFHDKMEFIDPWIYLIFINDLLLLTGSSIKLCGGPMDHSQSLANIYSILFGIGILLTWFGVLRYISFFDKFNIVILTMKKAFPDISKFAFCAILLYIGYCLCGWIVLGPHHLKFRTLSSTSECLFALLNGDDLYATFATLDSADPAIWWFSRIFIYSFISLFTYVVLNLFISIVMDAWDIIKNYNSQIQTEMQHFISECNEDVFAEIYQEQPRNSLLQKVGSFFRFNSQDSNPSFF</sequence>
<dbReference type="PANTHER" id="PTHR12127:SF7">
    <property type="entry name" value="SD02261P"/>
    <property type="match status" value="1"/>
</dbReference>
<evidence type="ECO:0000313" key="17">
    <source>
        <dbReference type="Proteomes" id="UP000015104"/>
    </source>
</evidence>
<dbReference type="GO" id="GO:0010008">
    <property type="term" value="C:endosome membrane"/>
    <property type="evidence" value="ECO:0007669"/>
    <property type="project" value="UniProtKB-SubCell"/>
</dbReference>
<evidence type="ECO:0000259" key="14">
    <source>
        <dbReference type="Pfam" id="PF08016"/>
    </source>
</evidence>
<name>T1KFP9_TETUR</name>
<dbReference type="CDD" id="cd21050">
    <property type="entry name" value="ELD_TRPML"/>
    <property type="match status" value="1"/>
</dbReference>
<dbReference type="Pfam" id="PF21381">
    <property type="entry name" value="MCLN_ECD"/>
    <property type="match status" value="1"/>
</dbReference>
<feature type="domain" description="Polycystin cation channel PKD1/PKD2" evidence="14">
    <location>
        <begin position="400"/>
        <end position="542"/>
    </location>
</feature>
<feature type="transmembrane region" description="Helical" evidence="13">
    <location>
        <begin position="516"/>
        <end position="538"/>
    </location>
</feature>
<keyword evidence="5 13" id="KW-0812">Transmembrane</keyword>
<accession>T1KFP9</accession>
<evidence type="ECO:0000256" key="12">
    <source>
        <dbReference type="ARBA" id="ARBA00036634"/>
    </source>
</evidence>
<feature type="transmembrane region" description="Helical" evidence="13">
    <location>
        <begin position="448"/>
        <end position="470"/>
    </location>
</feature>
<evidence type="ECO:0000256" key="5">
    <source>
        <dbReference type="ARBA" id="ARBA00022692"/>
    </source>
</evidence>
<comment type="catalytic activity">
    <reaction evidence="12">
        <text>Ca(2+)(in) = Ca(2+)(out)</text>
        <dbReference type="Rhea" id="RHEA:29671"/>
        <dbReference type="ChEBI" id="CHEBI:29108"/>
    </reaction>
</comment>
<dbReference type="eggNOG" id="KOG3733">
    <property type="taxonomic scope" value="Eukaryota"/>
</dbReference>
<keyword evidence="17" id="KW-1185">Reference proteome</keyword>
<dbReference type="InterPro" id="IPR039031">
    <property type="entry name" value="Mucolipin"/>
</dbReference>
<evidence type="ECO:0000256" key="6">
    <source>
        <dbReference type="ARBA" id="ARBA00022753"/>
    </source>
</evidence>
<dbReference type="HOGENOM" id="CLU_020945_1_1_1"/>
<dbReference type="EMBL" id="CAEY01000038">
    <property type="status" value="NOT_ANNOTATED_CDS"/>
    <property type="molecule type" value="Genomic_DNA"/>
</dbReference>
<dbReference type="GO" id="GO:0005886">
    <property type="term" value="C:plasma membrane"/>
    <property type="evidence" value="ECO:0007669"/>
    <property type="project" value="UniProtKB-SubCell"/>
</dbReference>
<keyword evidence="3" id="KW-0813">Transport</keyword>
<feature type="domain" description="Mucolipin extracytosolic" evidence="15">
    <location>
        <begin position="139"/>
        <end position="304"/>
    </location>
</feature>
<reference evidence="17" key="1">
    <citation type="submission" date="2011-08" db="EMBL/GenBank/DDBJ databases">
        <authorList>
            <person name="Rombauts S."/>
        </authorList>
    </citation>
    <scope>NUCLEOTIDE SEQUENCE</scope>
    <source>
        <strain evidence="17">London</strain>
    </source>
</reference>
<reference evidence="16" key="2">
    <citation type="submission" date="2015-06" db="UniProtKB">
        <authorList>
            <consortium name="EnsemblMetazoa"/>
        </authorList>
    </citation>
    <scope>IDENTIFICATION</scope>
</reference>
<dbReference type="Proteomes" id="UP000015104">
    <property type="component" value="Unassembled WGS sequence"/>
</dbReference>
<dbReference type="EnsemblMetazoa" id="tetur10g03920.1">
    <property type="protein sequence ID" value="tetur10g03920.1"/>
    <property type="gene ID" value="tetur10g03920"/>
</dbReference>
<evidence type="ECO:0000256" key="2">
    <source>
        <dbReference type="ARBA" id="ARBA00004651"/>
    </source>
</evidence>
<organism evidence="16 17">
    <name type="scientific">Tetranychus urticae</name>
    <name type="common">Two-spotted spider mite</name>
    <dbReference type="NCBI Taxonomy" id="32264"/>
    <lineage>
        <taxon>Eukaryota</taxon>
        <taxon>Metazoa</taxon>
        <taxon>Ecdysozoa</taxon>
        <taxon>Arthropoda</taxon>
        <taxon>Chelicerata</taxon>
        <taxon>Arachnida</taxon>
        <taxon>Acari</taxon>
        <taxon>Acariformes</taxon>
        <taxon>Trombidiformes</taxon>
        <taxon>Prostigmata</taxon>
        <taxon>Eleutherengona</taxon>
        <taxon>Raphignathae</taxon>
        <taxon>Tetranychoidea</taxon>
        <taxon>Tetranychidae</taxon>
        <taxon>Tetranychus</taxon>
    </lineage>
</organism>
<evidence type="ECO:0000259" key="15">
    <source>
        <dbReference type="Pfam" id="PF21381"/>
    </source>
</evidence>
<feature type="transmembrane region" description="Helical" evidence="13">
    <location>
        <begin position="406"/>
        <end position="428"/>
    </location>
</feature>
<keyword evidence="10" id="KW-1015">Disulfide bond</keyword>
<dbReference type="KEGG" id="tut:107363391"/>
<feature type="transmembrane region" description="Helical" evidence="13">
    <location>
        <begin position="375"/>
        <end position="394"/>
    </location>
</feature>